<evidence type="ECO:0000256" key="2">
    <source>
        <dbReference type="ARBA" id="ARBA00023125"/>
    </source>
</evidence>
<name>A0A1I6KCH8_9SPHN</name>
<dbReference type="InterPro" id="IPR011008">
    <property type="entry name" value="Dimeric_a/b-barrel"/>
</dbReference>
<dbReference type="InterPro" id="IPR019888">
    <property type="entry name" value="Tscrpt_reg_AsnC-like"/>
</dbReference>
<accession>A0A1I6KCH8</accession>
<keyword evidence="2" id="KW-0238">DNA-binding</keyword>
<evidence type="ECO:0000259" key="4">
    <source>
        <dbReference type="PROSITE" id="PS50956"/>
    </source>
</evidence>
<dbReference type="GO" id="GO:0005829">
    <property type="term" value="C:cytosol"/>
    <property type="evidence" value="ECO:0007669"/>
    <property type="project" value="TreeGrafter"/>
</dbReference>
<dbReference type="PRINTS" id="PR00033">
    <property type="entry name" value="HTHASNC"/>
</dbReference>
<keyword evidence="3" id="KW-0804">Transcription</keyword>
<organism evidence="5 6">
    <name type="scientific">Sphingomonas jatrophae</name>
    <dbReference type="NCBI Taxonomy" id="1166337"/>
    <lineage>
        <taxon>Bacteria</taxon>
        <taxon>Pseudomonadati</taxon>
        <taxon>Pseudomonadota</taxon>
        <taxon>Alphaproteobacteria</taxon>
        <taxon>Sphingomonadales</taxon>
        <taxon>Sphingomonadaceae</taxon>
        <taxon>Sphingomonas</taxon>
    </lineage>
</organism>
<dbReference type="InterPro" id="IPR036390">
    <property type="entry name" value="WH_DNA-bd_sf"/>
</dbReference>
<evidence type="ECO:0000313" key="5">
    <source>
        <dbReference type="EMBL" id="SFR88580.1"/>
    </source>
</evidence>
<dbReference type="SUPFAM" id="SSF54909">
    <property type="entry name" value="Dimeric alpha+beta barrel"/>
    <property type="match status" value="1"/>
</dbReference>
<dbReference type="EMBL" id="FOZG01000001">
    <property type="protein sequence ID" value="SFR88580.1"/>
    <property type="molecule type" value="Genomic_DNA"/>
</dbReference>
<reference evidence="5 6" key="1">
    <citation type="submission" date="2016-10" db="EMBL/GenBank/DDBJ databases">
        <authorList>
            <person name="de Groot N.N."/>
        </authorList>
    </citation>
    <scope>NUCLEOTIDE SEQUENCE [LARGE SCALE GENOMIC DNA]</scope>
    <source>
        <strain evidence="5 6">S5-249</strain>
    </source>
</reference>
<gene>
    <name evidence="5" type="ORF">SAMN05192580_1540</name>
</gene>
<dbReference type="AlphaFoldDB" id="A0A1I6KCH8"/>
<dbReference type="GO" id="GO:0043565">
    <property type="term" value="F:sequence-specific DNA binding"/>
    <property type="evidence" value="ECO:0007669"/>
    <property type="project" value="InterPro"/>
</dbReference>
<dbReference type="Proteomes" id="UP000198824">
    <property type="component" value="Unassembled WGS sequence"/>
</dbReference>
<proteinExistence type="predicted"/>
<feature type="domain" description="HTH asnC-type" evidence="4">
    <location>
        <begin position="8"/>
        <end position="68"/>
    </location>
</feature>
<dbReference type="PANTHER" id="PTHR30154:SF34">
    <property type="entry name" value="TRANSCRIPTIONAL REGULATOR AZLB"/>
    <property type="match status" value="1"/>
</dbReference>
<dbReference type="PROSITE" id="PS50956">
    <property type="entry name" value="HTH_ASNC_2"/>
    <property type="match status" value="1"/>
</dbReference>
<sequence>MTAEAYQFDALDRQIVALLKQDGRITNQEIGVQVGATRAMVGARVQRMTECGALRIVAAADFSAYDYNLLIALGIKVTGRSAHDVAAELARLPEMFAVHTVTGAHQIEALVAVHEFGELAKTVMPALLKIEGLGEIDVAIATDIMTYNFDVGISR</sequence>
<dbReference type="InterPro" id="IPR000485">
    <property type="entry name" value="AsnC-type_HTH_dom"/>
</dbReference>
<evidence type="ECO:0000256" key="1">
    <source>
        <dbReference type="ARBA" id="ARBA00023015"/>
    </source>
</evidence>
<evidence type="ECO:0000256" key="3">
    <source>
        <dbReference type="ARBA" id="ARBA00023163"/>
    </source>
</evidence>
<dbReference type="Pfam" id="PF13404">
    <property type="entry name" value="HTH_AsnC-type"/>
    <property type="match status" value="1"/>
</dbReference>
<dbReference type="SMART" id="SM00344">
    <property type="entry name" value="HTH_ASNC"/>
    <property type="match status" value="1"/>
</dbReference>
<dbReference type="RefSeq" id="WP_093312954.1">
    <property type="nucleotide sequence ID" value="NZ_FOZG01000001.1"/>
</dbReference>
<keyword evidence="6" id="KW-1185">Reference proteome</keyword>
<dbReference type="InterPro" id="IPR019887">
    <property type="entry name" value="Tscrpt_reg_AsnC/Lrp_C"/>
</dbReference>
<protein>
    <submittedName>
        <fullName evidence="5">Lrp/AsnC family transcriptional regulator, regulator for asnA, asnC and gidA</fullName>
    </submittedName>
</protein>
<dbReference type="SUPFAM" id="SSF46785">
    <property type="entry name" value="Winged helix' DNA-binding domain"/>
    <property type="match status" value="1"/>
</dbReference>
<dbReference type="STRING" id="1166337.SAMN05192580_1540"/>
<dbReference type="PANTHER" id="PTHR30154">
    <property type="entry name" value="LEUCINE-RESPONSIVE REGULATORY PROTEIN"/>
    <property type="match status" value="1"/>
</dbReference>
<keyword evidence="1" id="KW-0805">Transcription regulation</keyword>
<dbReference type="GO" id="GO:0043200">
    <property type="term" value="P:response to amino acid"/>
    <property type="evidence" value="ECO:0007669"/>
    <property type="project" value="TreeGrafter"/>
</dbReference>
<dbReference type="InterPro" id="IPR036388">
    <property type="entry name" value="WH-like_DNA-bd_sf"/>
</dbReference>
<dbReference type="Gene3D" id="1.10.10.10">
    <property type="entry name" value="Winged helix-like DNA-binding domain superfamily/Winged helix DNA-binding domain"/>
    <property type="match status" value="1"/>
</dbReference>
<dbReference type="Gene3D" id="3.30.70.920">
    <property type="match status" value="1"/>
</dbReference>
<dbReference type="Pfam" id="PF01037">
    <property type="entry name" value="AsnC_trans_reg"/>
    <property type="match status" value="1"/>
</dbReference>
<dbReference type="OrthoDB" id="9809462at2"/>
<evidence type="ECO:0000313" key="6">
    <source>
        <dbReference type="Proteomes" id="UP000198824"/>
    </source>
</evidence>